<dbReference type="OrthoDB" id="8230803at2"/>
<dbReference type="Proteomes" id="UP000051677">
    <property type="component" value="Unassembled WGS sequence"/>
</dbReference>
<gene>
    <name evidence="2" type="ORF">AO501_27185</name>
</gene>
<feature type="transmembrane region" description="Helical" evidence="1">
    <location>
        <begin position="56"/>
        <end position="76"/>
    </location>
</feature>
<evidence type="ECO:0000313" key="3">
    <source>
        <dbReference type="Proteomes" id="UP000051677"/>
    </source>
</evidence>
<comment type="caution">
    <text evidence="2">The sequence shown here is derived from an EMBL/GenBank/DDBJ whole genome shotgun (WGS) entry which is preliminary data.</text>
</comment>
<dbReference type="AlphaFoldDB" id="A0A0Q2XAA0"/>
<protein>
    <recommendedName>
        <fullName evidence="4">DUF1772 domain-containing protein</fullName>
    </recommendedName>
</protein>
<accession>A0A0Q2XAA0</accession>
<evidence type="ECO:0000256" key="1">
    <source>
        <dbReference type="SAM" id="Phobius"/>
    </source>
</evidence>
<dbReference type="RefSeq" id="WP_055578920.1">
    <property type="nucleotide sequence ID" value="NZ_LKTM01000224.1"/>
</dbReference>
<evidence type="ECO:0008006" key="4">
    <source>
        <dbReference type="Google" id="ProtNLM"/>
    </source>
</evidence>
<dbReference type="EMBL" id="LKTM01000224">
    <property type="protein sequence ID" value="KQH78148.1"/>
    <property type="molecule type" value="Genomic_DNA"/>
</dbReference>
<proteinExistence type="predicted"/>
<keyword evidence="1" id="KW-1133">Transmembrane helix</keyword>
<name>A0A0Q2XAA0_MYCGO</name>
<feature type="transmembrane region" description="Helical" evidence="1">
    <location>
        <begin position="126"/>
        <end position="146"/>
    </location>
</feature>
<evidence type="ECO:0000313" key="2">
    <source>
        <dbReference type="EMBL" id="KQH78148.1"/>
    </source>
</evidence>
<sequence>MTPLLTACSGFLLAVLWMDLIFDVQVFKHTEAELPEPVLASIAGYYRRATTTSRPMGRLIALVMLILLGALAFQAADGRDPVWLLVISGGAAGLPVALALMRTVPNAIRLGSRADPPAQQSRLARAVCRDHLICFACMLGFLALWLTRGLQI</sequence>
<keyword evidence="1" id="KW-0472">Membrane</keyword>
<keyword evidence="1" id="KW-0812">Transmembrane</keyword>
<feature type="transmembrane region" description="Helical" evidence="1">
    <location>
        <begin position="82"/>
        <end position="105"/>
    </location>
</feature>
<organism evidence="2 3">
    <name type="scientific">Mycobacterium gordonae</name>
    <dbReference type="NCBI Taxonomy" id="1778"/>
    <lineage>
        <taxon>Bacteria</taxon>
        <taxon>Bacillati</taxon>
        <taxon>Actinomycetota</taxon>
        <taxon>Actinomycetes</taxon>
        <taxon>Mycobacteriales</taxon>
        <taxon>Mycobacteriaceae</taxon>
        <taxon>Mycobacterium</taxon>
    </lineage>
</organism>
<dbReference type="STRING" id="1778.A9W97_19505"/>
<reference evidence="2 3" key="1">
    <citation type="submission" date="2015-10" db="EMBL/GenBank/DDBJ databases">
        <title>Mycobacterium gordonae draft genome assembly.</title>
        <authorList>
            <person name="Ustinova V."/>
            <person name="Smirnova T."/>
            <person name="Blagodatskikh K."/>
            <person name="Varlamov D."/>
            <person name="Larionova E."/>
            <person name="Chernousova L."/>
        </authorList>
    </citation>
    <scope>NUCLEOTIDE SEQUENCE [LARGE SCALE GENOMIC DNA]</scope>
    <source>
        <strain evidence="2 3">CTRI 14-8773</strain>
    </source>
</reference>